<organism evidence="3 4">
    <name type="scientific">Klebsiella quasipneumoniae</name>
    <dbReference type="NCBI Taxonomy" id="1463165"/>
    <lineage>
        <taxon>Bacteria</taxon>
        <taxon>Pseudomonadati</taxon>
        <taxon>Pseudomonadota</taxon>
        <taxon>Gammaproteobacteria</taxon>
        <taxon>Enterobacterales</taxon>
        <taxon>Enterobacteriaceae</taxon>
        <taxon>Klebsiella/Raoultella group</taxon>
        <taxon>Klebsiella</taxon>
        <taxon>Klebsiella pneumoniae complex</taxon>
    </lineage>
</organism>
<reference evidence="4 5" key="1">
    <citation type="submission" date="2018-05" db="EMBL/GenBank/DDBJ databases">
        <title>Klebsiella quasipneumonaiae provides a window into carbapenemase gene transfer, plasmid rearrangements and nosocomial acquisition from the hospital environment.</title>
        <authorList>
            <person name="Mathers A.J."/>
            <person name="Vegesana K."/>
            <person name="Stoesser N."/>
            <person name="Crook D."/>
            <person name="Vaughan A."/>
            <person name="Barry K."/>
            <person name="Parikh H."/>
            <person name="Sebra R."/>
            <person name="Kotay S."/>
            <person name="Walker A.S."/>
            <person name="Sheppard A.E."/>
        </authorList>
    </citation>
    <scope>NUCLEOTIDE SEQUENCE [LARGE SCALE GENOMIC DNA]</scope>
    <source>
        <strain evidence="2 5">CAV1947</strain>
        <strain evidence="3 4">CAV2018</strain>
    </source>
</reference>
<feature type="transmembrane region" description="Helical" evidence="1">
    <location>
        <begin position="21"/>
        <end position="41"/>
    </location>
</feature>
<proteinExistence type="predicted"/>
<keyword evidence="5" id="KW-1185">Reference proteome</keyword>
<evidence type="ECO:0000313" key="5">
    <source>
        <dbReference type="Proteomes" id="UP000245760"/>
    </source>
</evidence>
<evidence type="ECO:0000313" key="3">
    <source>
        <dbReference type="EMBL" id="AWL61946.1"/>
    </source>
</evidence>
<keyword evidence="1" id="KW-0472">Membrane</keyword>
<dbReference type="Proteomes" id="UP000245760">
    <property type="component" value="Chromosome"/>
</dbReference>
<dbReference type="AlphaFoldDB" id="A0AAI8ISI1"/>
<gene>
    <name evidence="3" type="ORF">DKC00_09270</name>
    <name evidence="2" type="ORF">DKC11_23900</name>
</gene>
<evidence type="ECO:0000313" key="2">
    <source>
        <dbReference type="EMBL" id="AWL58662.1"/>
    </source>
</evidence>
<name>A0AAI8ISI1_9ENTR</name>
<sequence>MTFYRRRAGKRRRHYLHQRNIKFTILFFLCGGGGDFFRHIAGGHTLIKINPGNLSFAAPGRQSFVLPITNP</sequence>
<evidence type="ECO:0000256" key="1">
    <source>
        <dbReference type="SAM" id="Phobius"/>
    </source>
</evidence>
<evidence type="ECO:0000313" key="4">
    <source>
        <dbReference type="Proteomes" id="UP000245649"/>
    </source>
</evidence>
<dbReference type="Proteomes" id="UP000245649">
    <property type="component" value="Chromosome"/>
</dbReference>
<keyword evidence="1" id="KW-1133">Transmembrane helix</keyword>
<keyword evidence="1" id="KW-0812">Transmembrane</keyword>
<protein>
    <submittedName>
        <fullName evidence="3">Uncharacterized protein</fullName>
    </submittedName>
</protein>
<dbReference type="EMBL" id="CP029432">
    <property type="protein sequence ID" value="AWL61946.1"/>
    <property type="molecule type" value="Genomic_DNA"/>
</dbReference>
<accession>A0AAI8ISI1</accession>
<dbReference type="EMBL" id="CP029443">
    <property type="protein sequence ID" value="AWL58662.1"/>
    <property type="molecule type" value="Genomic_DNA"/>
</dbReference>